<gene>
    <name evidence="2" type="ORF">NK125_05495</name>
</gene>
<sequence>MAKTARTVINYCLDHDIGHLVVGYHKEFQRDCNIGTINNQNFVNIPFGKLRDKLEYLCQLYGIGFTEQEESYTSKASFFRYTRILDIQREYIWPLQNHNRFLCRHLFFRQHERIQYKHYHMGFLYD</sequence>
<dbReference type="Proteomes" id="UP001523566">
    <property type="component" value="Unassembled WGS sequence"/>
</dbReference>
<dbReference type="InterPro" id="IPR010095">
    <property type="entry name" value="Cas12f1-like_TNB"/>
</dbReference>
<accession>A0ABT1E7S5</accession>
<keyword evidence="1" id="KW-0238">DNA-binding</keyword>
<name>A0ABT1E7S5_9FIRM</name>
<reference evidence="2 3" key="1">
    <citation type="journal article" date="2022" name="Genome Biol. Evol.">
        <title>Host diet, physiology and behaviors set the stage for Lachnospiraceae cladogenesis.</title>
        <authorList>
            <person name="Vera-Ponce De Leon A."/>
            <person name="Schneider M."/>
            <person name="Jahnes B.C."/>
            <person name="Sadowski V."/>
            <person name="Camuy-Velez L.A."/>
            <person name="Duan J."/>
            <person name="Sabree Z.L."/>
        </authorList>
    </citation>
    <scope>NUCLEOTIDE SEQUENCE [LARGE SCALE GENOMIC DNA]</scope>
    <source>
        <strain evidence="2 3">PAL113</strain>
    </source>
</reference>
<evidence type="ECO:0000313" key="3">
    <source>
        <dbReference type="Proteomes" id="UP001523566"/>
    </source>
</evidence>
<proteinExistence type="predicted"/>
<organism evidence="2 3">
    <name type="scientific">Aequitasia blattaphilus</name>
    <dbReference type="NCBI Taxonomy" id="2949332"/>
    <lineage>
        <taxon>Bacteria</taxon>
        <taxon>Bacillati</taxon>
        <taxon>Bacillota</taxon>
        <taxon>Clostridia</taxon>
        <taxon>Lachnospirales</taxon>
        <taxon>Lachnospiraceae</taxon>
        <taxon>Aequitasia</taxon>
    </lineage>
</organism>
<comment type="caution">
    <text evidence="2">The sequence shown here is derived from an EMBL/GenBank/DDBJ whole genome shotgun (WGS) entry which is preliminary data.</text>
</comment>
<keyword evidence="3" id="KW-1185">Reference proteome</keyword>
<protein>
    <submittedName>
        <fullName evidence="2">IS200/IS605 family accessory protein TnpB-related protein</fullName>
    </submittedName>
</protein>
<dbReference type="EMBL" id="JAMZFW010000005">
    <property type="protein sequence ID" value="MCP1101869.1"/>
    <property type="molecule type" value="Genomic_DNA"/>
</dbReference>
<evidence type="ECO:0000256" key="1">
    <source>
        <dbReference type="ARBA" id="ARBA00023125"/>
    </source>
</evidence>
<dbReference type="NCBIfam" id="TIGR01766">
    <property type="entry name" value="IS200/IS605 family accessory protein TnpB-like domain"/>
    <property type="match status" value="1"/>
</dbReference>
<evidence type="ECO:0000313" key="2">
    <source>
        <dbReference type="EMBL" id="MCP1101869.1"/>
    </source>
</evidence>